<keyword evidence="2" id="KW-0479">Metal-binding</keyword>
<comment type="caution">
    <text evidence="7">The sequence shown here is derived from an EMBL/GenBank/DDBJ whole genome shotgun (WGS) entry which is preliminary data.</text>
</comment>
<gene>
    <name evidence="7" type="ORF">CWE10_06345</name>
</gene>
<dbReference type="InterPro" id="IPR051929">
    <property type="entry name" value="VirAsm_ModProt"/>
</dbReference>
<protein>
    <recommendedName>
        <fullName evidence="6">MPN domain-containing protein</fullName>
    </recommendedName>
</protein>
<evidence type="ECO:0000256" key="2">
    <source>
        <dbReference type="ARBA" id="ARBA00022723"/>
    </source>
</evidence>
<keyword evidence="1" id="KW-0645">Protease</keyword>
<dbReference type="PANTHER" id="PTHR34858">
    <property type="entry name" value="CYSO-CYSTEINE PEPTIDASE"/>
    <property type="match status" value="1"/>
</dbReference>
<dbReference type="RefSeq" id="WP_011195281.1">
    <property type="nucleotide sequence ID" value="NZ_JACSIR010000052.1"/>
</dbReference>
<dbReference type="Pfam" id="PF14464">
    <property type="entry name" value="Prok-JAB"/>
    <property type="match status" value="1"/>
</dbReference>
<evidence type="ECO:0000313" key="8">
    <source>
        <dbReference type="Proteomes" id="UP000732377"/>
    </source>
</evidence>
<evidence type="ECO:0000256" key="4">
    <source>
        <dbReference type="ARBA" id="ARBA00022833"/>
    </source>
</evidence>
<dbReference type="PROSITE" id="PS50249">
    <property type="entry name" value="MPN"/>
    <property type="match status" value="1"/>
</dbReference>
<feature type="domain" description="MPN" evidence="6">
    <location>
        <begin position="21"/>
        <end position="141"/>
    </location>
</feature>
<dbReference type="EMBL" id="PIUK01000043">
    <property type="protein sequence ID" value="MBY6275832.1"/>
    <property type="molecule type" value="Genomic_DNA"/>
</dbReference>
<keyword evidence="5" id="KW-0482">Metalloprotease</keyword>
<dbReference type="AlphaFoldDB" id="A0A953I2P6"/>
<evidence type="ECO:0000256" key="3">
    <source>
        <dbReference type="ARBA" id="ARBA00022801"/>
    </source>
</evidence>
<evidence type="ECO:0000313" key="7">
    <source>
        <dbReference type="EMBL" id="MBY6275832.1"/>
    </source>
</evidence>
<dbReference type="GO" id="GO:0006508">
    <property type="term" value="P:proteolysis"/>
    <property type="evidence" value="ECO:0007669"/>
    <property type="project" value="UniProtKB-KW"/>
</dbReference>
<dbReference type="InterPro" id="IPR000555">
    <property type="entry name" value="JAMM/MPN+_dom"/>
</dbReference>
<evidence type="ECO:0000259" key="6">
    <source>
        <dbReference type="PROSITE" id="PS50249"/>
    </source>
</evidence>
<dbReference type="SMART" id="SM00232">
    <property type="entry name" value="JAB_MPN"/>
    <property type="match status" value="1"/>
</dbReference>
<dbReference type="GO" id="GO:0008270">
    <property type="term" value="F:zinc ion binding"/>
    <property type="evidence" value="ECO:0007669"/>
    <property type="project" value="TreeGrafter"/>
</dbReference>
<dbReference type="Proteomes" id="UP000732377">
    <property type="component" value="Unassembled WGS sequence"/>
</dbReference>
<dbReference type="PANTHER" id="PTHR34858:SF1">
    <property type="entry name" value="CYSO-CYSTEINE PEPTIDASE"/>
    <property type="match status" value="1"/>
</dbReference>
<evidence type="ECO:0000256" key="5">
    <source>
        <dbReference type="ARBA" id="ARBA00023049"/>
    </source>
</evidence>
<evidence type="ECO:0000256" key="1">
    <source>
        <dbReference type="ARBA" id="ARBA00022670"/>
    </source>
</evidence>
<dbReference type="OMA" id="ELAPHEC"/>
<keyword evidence="3" id="KW-0378">Hydrolase</keyword>
<dbReference type="CDD" id="cd08070">
    <property type="entry name" value="MPN_like"/>
    <property type="match status" value="1"/>
</dbReference>
<organism evidence="7 8">
    <name type="scientific">Symbiobacterium thermophilum</name>
    <dbReference type="NCBI Taxonomy" id="2734"/>
    <lineage>
        <taxon>Bacteria</taxon>
        <taxon>Bacillati</taxon>
        <taxon>Bacillota</taxon>
        <taxon>Clostridia</taxon>
        <taxon>Eubacteriales</taxon>
        <taxon>Symbiobacteriaceae</taxon>
        <taxon>Symbiobacterium</taxon>
    </lineage>
</organism>
<proteinExistence type="predicted"/>
<dbReference type="InterPro" id="IPR037518">
    <property type="entry name" value="MPN"/>
</dbReference>
<reference evidence="7" key="1">
    <citation type="submission" date="2017-11" db="EMBL/GenBank/DDBJ databases">
        <title>Three new genomes from thermophilic consortium.</title>
        <authorList>
            <person name="Quaggio R."/>
            <person name="Amgarten D."/>
            <person name="Setubal J.C."/>
        </authorList>
    </citation>
    <scope>NUCLEOTIDE SEQUENCE</scope>
    <source>
        <strain evidence="7">ZCTH01-B2</strain>
    </source>
</reference>
<dbReference type="SUPFAM" id="SSF102712">
    <property type="entry name" value="JAB1/MPN domain"/>
    <property type="match status" value="1"/>
</dbReference>
<keyword evidence="4" id="KW-0862">Zinc</keyword>
<accession>A0A953I2P6</accession>
<sequence>MLWWRRNRREGRPLAAPQRRILIPENIYRRMINHCYEERPLEACGLLVGAAGQVMAGYATDNQARSPVLYRVDDYQLLAAAEEAERRGREITAIYHSHVSSDPVPSQTDIRQATWPEAYYIIISLKGRRPRARAWRIVDGQVSEHRIVIARHYDGEWYDLRRAVQSAGG</sequence>
<dbReference type="GO" id="GO:0008235">
    <property type="term" value="F:metalloexopeptidase activity"/>
    <property type="evidence" value="ECO:0007669"/>
    <property type="project" value="TreeGrafter"/>
</dbReference>
<name>A0A953I2P6_SYMTR</name>
<dbReference type="Gene3D" id="3.40.140.10">
    <property type="entry name" value="Cytidine Deaminase, domain 2"/>
    <property type="match status" value="1"/>
</dbReference>
<dbReference type="InterPro" id="IPR028090">
    <property type="entry name" value="JAB_dom_prok"/>
</dbReference>